<feature type="domain" description="HPt" evidence="3">
    <location>
        <begin position="18"/>
        <end position="113"/>
    </location>
</feature>
<name>A0A418W7M9_9SPHN</name>
<dbReference type="SUPFAM" id="SSF47226">
    <property type="entry name" value="Histidine-containing phosphotransfer domain, HPT domain"/>
    <property type="match status" value="1"/>
</dbReference>
<dbReference type="GO" id="GO:0000160">
    <property type="term" value="P:phosphorelay signal transduction system"/>
    <property type="evidence" value="ECO:0007669"/>
    <property type="project" value="UniProtKB-KW"/>
</dbReference>
<accession>A0A418W7M9</accession>
<sequence length="141" mass="15624">MDQTLVDWPAFLAARQELGADFIRILGYFREDGTKSVAAIEEAMRAKNATALILPAHTLKGESHQFGAEPLSVLAEQIEAVARRCVETHEAPDEVLQQVVQLRPTFEATLALLERECNPLVERRAAFGKKPVVNNQGFGRI</sequence>
<dbReference type="OrthoDB" id="7448591at2"/>
<keyword evidence="5" id="KW-1185">Reference proteome</keyword>
<reference evidence="4 5" key="1">
    <citation type="submission" date="2018-09" db="EMBL/GenBank/DDBJ databases">
        <authorList>
            <person name="Zhu H."/>
        </authorList>
    </citation>
    <scope>NUCLEOTIDE SEQUENCE [LARGE SCALE GENOMIC DNA]</scope>
    <source>
        <strain evidence="4 5">K2R01-6</strain>
    </source>
</reference>
<gene>
    <name evidence="4" type="ORF">D3876_19400</name>
</gene>
<dbReference type="GO" id="GO:0004672">
    <property type="term" value="F:protein kinase activity"/>
    <property type="evidence" value="ECO:0007669"/>
    <property type="project" value="UniProtKB-ARBA"/>
</dbReference>
<evidence type="ECO:0000259" key="3">
    <source>
        <dbReference type="PROSITE" id="PS50894"/>
    </source>
</evidence>
<evidence type="ECO:0000313" key="4">
    <source>
        <dbReference type="EMBL" id="RJF86001.1"/>
    </source>
</evidence>
<dbReference type="Gene3D" id="1.20.120.160">
    <property type="entry name" value="HPT domain"/>
    <property type="match status" value="1"/>
</dbReference>
<dbReference type="RefSeq" id="WP_119765299.1">
    <property type="nucleotide sequence ID" value="NZ_QYUM01000004.1"/>
</dbReference>
<evidence type="ECO:0000313" key="5">
    <source>
        <dbReference type="Proteomes" id="UP000286100"/>
    </source>
</evidence>
<dbReference type="InterPro" id="IPR008207">
    <property type="entry name" value="Sig_transdc_His_kin_Hpt_dom"/>
</dbReference>
<protein>
    <submittedName>
        <fullName evidence="4">Hpt domain-containing protein</fullName>
    </submittedName>
</protein>
<dbReference type="AlphaFoldDB" id="A0A418W7M9"/>
<dbReference type="PROSITE" id="PS50894">
    <property type="entry name" value="HPT"/>
    <property type="match status" value="1"/>
</dbReference>
<comment type="caution">
    <text evidence="4">The sequence shown here is derived from an EMBL/GenBank/DDBJ whole genome shotgun (WGS) entry which is preliminary data.</text>
</comment>
<keyword evidence="1" id="KW-0902">Two-component regulatory system</keyword>
<proteinExistence type="predicted"/>
<feature type="modified residue" description="Phosphohistidine" evidence="2">
    <location>
        <position position="57"/>
    </location>
</feature>
<evidence type="ECO:0000256" key="2">
    <source>
        <dbReference type="PROSITE-ProRule" id="PRU00110"/>
    </source>
</evidence>
<dbReference type="InterPro" id="IPR036641">
    <property type="entry name" value="HPT_dom_sf"/>
</dbReference>
<dbReference type="Proteomes" id="UP000286100">
    <property type="component" value="Unassembled WGS sequence"/>
</dbReference>
<dbReference type="EMBL" id="QYUM01000004">
    <property type="protein sequence ID" value="RJF86001.1"/>
    <property type="molecule type" value="Genomic_DNA"/>
</dbReference>
<dbReference type="Pfam" id="PF01627">
    <property type="entry name" value="Hpt"/>
    <property type="match status" value="1"/>
</dbReference>
<organism evidence="4 5">
    <name type="scientific">Sphingomonas cavernae</name>
    <dbReference type="NCBI Taxonomy" id="2320861"/>
    <lineage>
        <taxon>Bacteria</taxon>
        <taxon>Pseudomonadati</taxon>
        <taxon>Pseudomonadota</taxon>
        <taxon>Alphaproteobacteria</taxon>
        <taxon>Sphingomonadales</taxon>
        <taxon>Sphingomonadaceae</taxon>
        <taxon>Sphingomonas</taxon>
    </lineage>
</organism>
<evidence type="ECO:0000256" key="1">
    <source>
        <dbReference type="ARBA" id="ARBA00023012"/>
    </source>
</evidence>
<keyword evidence="2" id="KW-0597">Phosphoprotein</keyword>